<feature type="transmembrane region" description="Helical" evidence="1">
    <location>
        <begin position="123"/>
        <end position="143"/>
    </location>
</feature>
<accession>A0ABW6KAQ0</accession>
<keyword evidence="1" id="KW-0472">Membrane</keyword>
<proteinExistence type="predicted"/>
<dbReference type="RefSeq" id="WP_389360346.1">
    <property type="nucleotide sequence ID" value="NZ_JBIACK010000003.1"/>
</dbReference>
<comment type="caution">
    <text evidence="2">The sequence shown here is derived from an EMBL/GenBank/DDBJ whole genome shotgun (WGS) entry which is preliminary data.</text>
</comment>
<protein>
    <submittedName>
        <fullName evidence="2">Uncharacterized protein</fullName>
    </submittedName>
</protein>
<reference evidence="2 3" key="1">
    <citation type="submission" date="2024-08" db="EMBL/GenBank/DDBJ databases">
        <title>Two novel Cytobacillus novel species.</title>
        <authorList>
            <person name="Liu G."/>
        </authorList>
    </citation>
    <scope>NUCLEOTIDE SEQUENCE [LARGE SCALE GENOMIC DNA]</scope>
    <source>
        <strain evidence="2 3">FJAT-54145</strain>
    </source>
</reference>
<feature type="transmembrane region" description="Helical" evidence="1">
    <location>
        <begin position="26"/>
        <end position="45"/>
    </location>
</feature>
<evidence type="ECO:0000313" key="2">
    <source>
        <dbReference type="EMBL" id="MFE8700809.1"/>
    </source>
</evidence>
<feature type="transmembrane region" description="Helical" evidence="1">
    <location>
        <begin position="92"/>
        <end position="111"/>
    </location>
</feature>
<name>A0ABW6KAQ0_9BACI</name>
<sequence>MIGLFIAIIIFNIVAFTTNKRLTKNQIIHIWTFTIILQMAFDGYIDHKFKGYWYFTKDVDILDLPTVTVLVPPVNMMFLNWYPFNSTGLKKALYYLYWLIFIVIYEVVALLPEPWGYFHYGWWKLWYSILIDPILLISLVIYYKWICKIEKESLINERMGSNTS</sequence>
<keyword evidence="1" id="KW-0812">Transmembrane</keyword>
<evidence type="ECO:0000313" key="3">
    <source>
        <dbReference type="Proteomes" id="UP001601059"/>
    </source>
</evidence>
<evidence type="ECO:0000256" key="1">
    <source>
        <dbReference type="SAM" id="Phobius"/>
    </source>
</evidence>
<organism evidence="2 3">
    <name type="scientific">Cytobacillus spartinae</name>
    <dbReference type="NCBI Taxonomy" id="3299023"/>
    <lineage>
        <taxon>Bacteria</taxon>
        <taxon>Bacillati</taxon>
        <taxon>Bacillota</taxon>
        <taxon>Bacilli</taxon>
        <taxon>Bacillales</taxon>
        <taxon>Bacillaceae</taxon>
        <taxon>Cytobacillus</taxon>
    </lineage>
</organism>
<dbReference type="Proteomes" id="UP001601059">
    <property type="component" value="Unassembled WGS sequence"/>
</dbReference>
<keyword evidence="1" id="KW-1133">Transmembrane helix</keyword>
<gene>
    <name evidence="2" type="ORF">ACFYKX_09300</name>
</gene>
<dbReference type="EMBL" id="JBIACK010000003">
    <property type="protein sequence ID" value="MFE8700809.1"/>
    <property type="molecule type" value="Genomic_DNA"/>
</dbReference>
<keyword evidence="3" id="KW-1185">Reference proteome</keyword>